<dbReference type="Proteomes" id="UP000614469">
    <property type="component" value="Unassembled WGS sequence"/>
</dbReference>
<evidence type="ECO:0000313" key="4">
    <source>
        <dbReference type="EMBL" id="MBC8334458.1"/>
    </source>
</evidence>
<protein>
    <submittedName>
        <fullName evidence="4">TetR/AcrR family transcriptional regulator</fullName>
    </submittedName>
</protein>
<evidence type="ECO:0000256" key="2">
    <source>
        <dbReference type="PROSITE-ProRule" id="PRU00335"/>
    </source>
</evidence>
<feature type="DNA-binding region" description="H-T-H motif" evidence="2">
    <location>
        <begin position="34"/>
        <end position="53"/>
    </location>
</feature>
<reference evidence="4 5" key="1">
    <citation type="submission" date="2020-08" db="EMBL/GenBank/DDBJ databases">
        <title>Bridging the membrane lipid divide: bacteria of the FCB group superphylum have the potential to synthesize archaeal ether lipids.</title>
        <authorList>
            <person name="Villanueva L."/>
            <person name="Von Meijenfeldt F.A.B."/>
            <person name="Westbye A.B."/>
            <person name="Yadav S."/>
            <person name="Hopmans E.C."/>
            <person name="Dutilh B.E."/>
            <person name="Sinninghe Damste J.S."/>
        </authorList>
    </citation>
    <scope>NUCLEOTIDE SEQUENCE [LARGE SCALE GENOMIC DNA]</scope>
    <source>
        <strain evidence="4">NIOZ-UU36</strain>
    </source>
</reference>
<dbReference type="InterPro" id="IPR001647">
    <property type="entry name" value="HTH_TetR"/>
</dbReference>
<dbReference type="Pfam" id="PF00440">
    <property type="entry name" value="TetR_N"/>
    <property type="match status" value="1"/>
</dbReference>
<dbReference type="InterPro" id="IPR023772">
    <property type="entry name" value="DNA-bd_HTH_TetR-type_CS"/>
</dbReference>
<dbReference type="InterPro" id="IPR036271">
    <property type="entry name" value="Tet_transcr_reg_TetR-rel_C_sf"/>
</dbReference>
<dbReference type="Gene3D" id="1.10.357.10">
    <property type="entry name" value="Tetracycline Repressor, domain 2"/>
    <property type="match status" value="1"/>
</dbReference>
<gene>
    <name evidence="4" type="ORF">H8E29_04275</name>
</gene>
<dbReference type="InterPro" id="IPR050624">
    <property type="entry name" value="HTH-type_Tx_Regulator"/>
</dbReference>
<organism evidence="4 5">
    <name type="scientific">Candidatus Desulfolinea nitratireducens</name>
    <dbReference type="NCBI Taxonomy" id="2841698"/>
    <lineage>
        <taxon>Bacteria</taxon>
        <taxon>Bacillati</taxon>
        <taxon>Chloroflexota</taxon>
        <taxon>Anaerolineae</taxon>
        <taxon>Anaerolineales</taxon>
        <taxon>Anaerolineales incertae sedis</taxon>
        <taxon>Candidatus Desulfolinea</taxon>
    </lineage>
</organism>
<dbReference type="EMBL" id="JACNJN010000067">
    <property type="protein sequence ID" value="MBC8334458.1"/>
    <property type="molecule type" value="Genomic_DNA"/>
</dbReference>
<dbReference type="PROSITE" id="PS01081">
    <property type="entry name" value="HTH_TETR_1"/>
    <property type="match status" value="1"/>
</dbReference>
<proteinExistence type="predicted"/>
<keyword evidence="1 2" id="KW-0238">DNA-binding</keyword>
<dbReference type="PRINTS" id="PR00455">
    <property type="entry name" value="HTHTETR"/>
</dbReference>
<evidence type="ECO:0000313" key="5">
    <source>
        <dbReference type="Proteomes" id="UP000614469"/>
    </source>
</evidence>
<sequence>MPKQTFFNLPDEKRENIINIAVDEFAEFGLENASTNRIVSKSGISKGSFYQYFEDKQDIFMHLLKILEREKMAYLSGQSPPNMNLDTFAYYRWMVKTGLAFNSTNSKMVQAVTRVMVGERFFFSKYLTDARERTKEFIKNMIDNAIKKGEIDPSIDVELAVMVMEAWQNTITTYILDEGMKQKDFAAWVYSAKTQEMIDKLLYVMEYGLRKTESEFITRPPSNSPLIGEK</sequence>
<evidence type="ECO:0000259" key="3">
    <source>
        <dbReference type="PROSITE" id="PS50977"/>
    </source>
</evidence>
<dbReference type="PANTHER" id="PTHR43479">
    <property type="entry name" value="ACREF/ENVCD OPERON REPRESSOR-RELATED"/>
    <property type="match status" value="1"/>
</dbReference>
<dbReference type="PANTHER" id="PTHR43479:SF11">
    <property type="entry name" value="ACREF_ENVCD OPERON REPRESSOR-RELATED"/>
    <property type="match status" value="1"/>
</dbReference>
<dbReference type="SUPFAM" id="SSF48498">
    <property type="entry name" value="Tetracyclin repressor-like, C-terminal domain"/>
    <property type="match status" value="1"/>
</dbReference>
<dbReference type="AlphaFoldDB" id="A0A8J6NIE5"/>
<dbReference type="GO" id="GO:0003677">
    <property type="term" value="F:DNA binding"/>
    <property type="evidence" value="ECO:0007669"/>
    <property type="project" value="UniProtKB-UniRule"/>
</dbReference>
<feature type="domain" description="HTH tetR-type" evidence="3">
    <location>
        <begin position="11"/>
        <end position="71"/>
    </location>
</feature>
<evidence type="ECO:0000256" key="1">
    <source>
        <dbReference type="ARBA" id="ARBA00023125"/>
    </source>
</evidence>
<dbReference type="SUPFAM" id="SSF46689">
    <property type="entry name" value="Homeodomain-like"/>
    <property type="match status" value="1"/>
</dbReference>
<dbReference type="PROSITE" id="PS50977">
    <property type="entry name" value="HTH_TETR_2"/>
    <property type="match status" value="1"/>
</dbReference>
<dbReference type="InterPro" id="IPR009057">
    <property type="entry name" value="Homeodomain-like_sf"/>
</dbReference>
<name>A0A8J6NIE5_9CHLR</name>
<accession>A0A8J6NIE5</accession>
<comment type="caution">
    <text evidence="4">The sequence shown here is derived from an EMBL/GenBank/DDBJ whole genome shotgun (WGS) entry which is preliminary data.</text>
</comment>